<feature type="domain" description="Fibronectin type-III" evidence="2">
    <location>
        <begin position="6"/>
        <end position="97"/>
    </location>
</feature>
<dbReference type="PANTHER" id="PTHR20859:SF48">
    <property type="entry name" value="INTERLEUKIN-20 RECEPTOR SUBUNIT BETA"/>
    <property type="match status" value="1"/>
</dbReference>
<dbReference type="Proteomes" id="UP000438429">
    <property type="component" value="Unassembled WGS sequence"/>
</dbReference>
<reference evidence="3 4" key="1">
    <citation type="submission" date="2019-06" db="EMBL/GenBank/DDBJ databases">
        <title>Draft genomes of female and male turbot (Scophthalmus maximus).</title>
        <authorList>
            <person name="Xu H."/>
            <person name="Xu X.-W."/>
            <person name="Shao C."/>
            <person name="Chen S."/>
        </authorList>
    </citation>
    <scope>NUCLEOTIDE SEQUENCE [LARGE SCALE GENOMIC DNA]</scope>
    <source>
        <strain evidence="3">Ysfricsl-2016a</strain>
        <tissue evidence="3">Blood</tissue>
    </source>
</reference>
<sequence length="217" mass="24894">MLLHADVWMLRPPDPVSMESVDMRHTLRWRPLQHACNTSVLYSVQFQGEFELTVLSGRWLNAPECQLIRHTHCDLTLDLGSDSDYNIRVRGPDAAWKSPTTVTVTVVVMAALLFAVFMSIVHWRPDVCQTYFRKEPIPNFLQPTGWDVQSPMSQQNLEVCERIVVVQSVDSDRRASNTDTPFPPHPEELGGELLLPLDCVESYHPQRPWDVPRYLSD</sequence>
<evidence type="ECO:0000256" key="1">
    <source>
        <dbReference type="SAM" id="Phobius"/>
    </source>
</evidence>
<gene>
    <name evidence="3" type="ORF">F2P81_000039</name>
</gene>
<evidence type="ECO:0000259" key="2">
    <source>
        <dbReference type="Pfam" id="PF01108"/>
    </source>
</evidence>
<accession>A0A6A4TFR7</accession>
<feature type="transmembrane region" description="Helical" evidence="1">
    <location>
        <begin position="102"/>
        <end position="123"/>
    </location>
</feature>
<dbReference type="AlphaFoldDB" id="A0A6A4TFR7"/>
<dbReference type="GO" id="GO:0042015">
    <property type="term" value="F:interleukin-20 binding"/>
    <property type="evidence" value="ECO:0007669"/>
    <property type="project" value="TreeGrafter"/>
</dbReference>
<dbReference type="SUPFAM" id="SSF49265">
    <property type="entry name" value="Fibronectin type III"/>
    <property type="match status" value="1"/>
</dbReference>
<dbReference type="EMBL" id="VEVO01000001">
    <property type="protein sequence ID" value="KAF0046406.1"/>
    <property type="molecule type" value="Genomic_DNA"/>
</dbReference>
<evidence type="ECO:0000313" key="4">
    <source>
        <dbReference type="Proteomes" id="UP000438429"/>
    </source>
</evidence>
<keyword evidence="1" id="KW-0472">Membrane</keyword>
<evidence type="ECO:0000313" key="3">
    <source>
        <dbReference type="EMBL" id="KAF0046406.1"/>
    </source>
</evidence>
<organism evidence="3 4">
    <name type="scientific">Scophthalmus maximus</name>
    <name type="common">Turbot</name>
    <name type="synonym">Psetta maxima</name>
    <dbReference type="NCBI Taxonomy" id="52904"/>
    <lineage>
        <taxon>Eukaryota</taxon>
        <taxon>Metazoa</taxon>
        <taxon>Chordata</taxon>
        <taxon>Craniata</taxon>
        <taxon>Vertebrata</taxon>
        <taxon>Euteleostomi</taxon>
        <taxon>Actinopterygii</taxon>
        <taxon>Neopterygii</taxon>
        <taxon>Teleostei</taxon>
        <taxon>Neoteleostei</taxon>
        <taxon>Acanthomorphata</taxon>
        <taxon>Carangaria</taxon>
        <taxon>Pleuronectiformes</taxon>
        <taxon>Pleuronectoidei</taxon>
        <taxon>Scophthalmidae</taxon>
        <taxon>Scophthalmus</taxon>
    </lineage>
</organism>
<dbReference type="PANTHER" id="PTHR20859">
    <property type="entry name" value="INTERFERON/INTERLEUKIN RECEPTOR"/>
    <property type="match status" value="1"/>
</dbReference>
<dbReference type="InterPro" id="IPR003961">
    <property type="entry name" value="FN3_dom"/>
</dbReference>
<proteinExistence type="predicted"/>
<protein>
    <recommendedName>
        <fullName evidence="2">Fibronectin type-III domain-containing protein</fullName>
    </recommendedName>
</protein>
<dbReference type="InterPro" id="IPR050650">
    <property type="entry name" value="Type-II_Cytokine-TF_Rcpt"/>
</dbReference>
<keyword evidence="1" id="KW-1133">Transmembrane helix</keyword>
<dbReference type="Pfam" id="PF01108">
    <property type="entry name" value="Tissue_fac"/>
    <property type="match status" value="1"/>
</dbReference>
<dbReference type="InterPro" id="IPR036116">
    <property type="entry name" value="FN3_sf"/>
</dbReference>
<keyword evidence="1" id="KW-0812">Transmembrane</keyword>
<dbReference type="GO" id="GO:0005886">
    <property type="term" value="C:plasma membrane"/>
    <property type="evidence" value="ECO:0007669"/>
    <property type="project" value="TreeGrafter"/>
</dbReference>
<comment type="caution">
    <text evidence="3">The sequence shown here is derived from an EMBL/GenBank/DDBJ whole genome shotgun (WGS) entry which is preliminary data.</text>
</comment>
<dbReference type="Gene3D" id="2.60.40.10">
    <property type="entry name" value="Immunoglobulins"/>
    <property type="match status" value="1"/>
</dbReference>
<dbReference type="GO" id="GO:0004896">
    <property type="term" value="F:cytokine receptor activity"/>
    <property type="evidence" value="ECO:0007669"/>
    <property type="project" value="TreeGrafter"/>
</dbReference>
<dbReference type="InterPro" id="IPR013783">
    <property type="entry name" value="Ig-like_fold"/>
</dbReference>
<name>A0A6A4TFR7_SCOMX</name>